<name>A0A284RE32_ARMOS</name>
<sequence>MCLKISLLPPGSQGGIHDVAEAYWTIGTHPSQWPGTIVRLSDNEFAIDLCVAFGETSGSGAYRLVSDAGTDIFRAEGIGPISKWVDDHCFLRLLLKYLEEYNNLRLEFRSRISLEGGQQQSGGRLWWKGALLPDGHFEEFDEDCAFPIRDHSRDSSRDPIDAMFTYNFKDIDTISQDLGIPWKLKKDIPFSSSFPFMGLLWNLQTRSISLSPEKREKYIATIHDWLATDVHILSDIQSLYGKLLHTTRVIPMGRAYLTNLEKFLTIAYDCPFLPRHAPKGTIPDLHWWLSQLLSNPSRPIPTPCSVIDINAFSDASSGVGIAIVIGNRWRAWRLLPGWKSEKRDIQWAEGLGFEFLVRTLPMLQLTKVHVKLYGDSKSIVESWWNGRHRNPEVNKIFRRIHNFLASSNLHVHIRYVTSAVNPADDPSRGIYPSTALLLPPISIPDDLLPFIVNFDDQITPSEWTLNSRIPSPKICQARTHSPDPQPQFDWLPSLYSEDYY</sequence>
<accession>A0A284RE32</accession>
<dbReference type="Proteomes" id="UP000219338">
    <property type="component" value="Unassembled WGS sequence"/>
</dbReference>
<dbReference type="PANTHER" id="PTHR33050:SF7">
    <property type="entry name" value="RIBONUCLEASE H"/>
    <property type="match status" value="1"/>
</dbReference>
<dbReference type="AlphaFoldDB" id="A0A284RE32"/>
<dbReference type="PANTHER" id="PTHR33050">
    <property type="entry name" value="REVERSE TRANSCRIPTASE DOMAIN-CONTAINING PROTEIN"/>
    <property type="match status" value="1"/>
</dbReference>
<dbReference type="OMA" id="WHRRIAT"/>
<dbReference type="OrthoDB" id="2678913at2759"/>
<keyword evidence="2" id="KW-1185">Reference proteome</keyword>
<dbReference type="EMBL" id="FUEG01000007">
    <property type="protein sequence ID" value="SJL07019.1"/>
    <property type="molecule type" value="Genomic_DNA"/>
</dbReference>
<proteinExistence type="predicted"/>
<dbReference type="STRING" id="47428.A0A284RE32"/>
<gene>
    <name evidence="1" type="ORF">ARMOST_10362</name>
</gene>
<evidence type="ECO:0000313" key="1">
    <source>
        <dbReference type="EMBL" id="SJL07019.1"/>
    </source>
</evidence>
<protein>
    <submittedName>
        <fullName evidence="1">Uncharacterized protein</fullName>
    </submittedName>
</protein>
<organism evidence="1 2">
    <name type="scientific">Armillaria ostoyae</name>
    <name type="common">Armillaria root rot fungus</name>
    <dbReference type="NCBI Taxonomy" id="47428"/>
    <lineage>
        <taxon>Eukaryota</taxon>
        <taxon>Fungi</taxon>
        <taxon>Dikarya</taxon>
        <taxon>Basidiomycota</taxon>
        <taxon>Agaricomycotina</taxon>
        <taxon>Agaricomycetes</taxon>
        <taxon>Agaricomycetidae</taxon>
        <taxon>Agaricales</taxon>
        <taxon>Marasmiineae</taxon>
        <taxon>Physalacriaceae</taxon>
        <taxon>Armillaria</taxon>
    </lineage>
</organism>
<dbReference type="InterPro" id="IPR052055">
    <property type="entry name" value="Hepadnavirus_pol/RT"/>
</dbReference>
<reference evidence="2" key="1">
    <citation type="journal article" date="2017" name="Nat. Ecol. Evol.">
        <title>Genome expansion and lineage-specific genetic innovations in the forest pathogenic fungi Armillaria.</title>
        <authorList>
            <person name="Sipos G."/>
            <person name="Prasanna A.N."/>
            <person name="Walter M.C."/>
            <person name="O'Connor E."/>
            <person name="Balint B."/>
            <person name="Krizsan K."/>
            <person name="Kiss B."/>
            <person name="Hess J."/>
            <person name="Varga T."/>
            <person name="Slot J."/>
            <person name="Riley R."/>
            <person name="Boka B."/>
            <person name="Rigling D."/>
            <person name="Barry K."/>
            <person name="Lee J."/>
            <person name="Mihaltcheva S."/>
            <person name="LaButti K."/>
            <person name="Lipzen A."/>
            <person name="Waldron R."/>
            <person name="Moloney N.M."/>
            <person name="Sperisen C."/>
            <person name="Kredics L."/>
            <person name="Vagvoelgyi C."/>
            <person name="Patrignani A."/>
            <person name="Fitzpatrick D."/>
            <person name="Nagy I."/>
            <person name="Doyle S."/>
            <person name="Anderson J.B."/>
            <person name="Grigoriev I.V."/>
            <person name="Gueldener U."/>
            <person name="Muensterkoetter M."/>
            <person name="Nagy L.G."/>
        </authorList>
    </citation>
    <scope>NUCLEOTIDE SEQUENCE [LARGE SCALE GENOMIC DNA]</scope>
    <source>
        <strain evidence="2">C18/9</strain>
    </source>
</reference>
<evidence type="ECO:0000313" key="2">
    <source>
        <dbReference type="Proteomes" id="UP000219338"/>
    </source>
</evidence>